<dbReference type="Proteomes" id="UP001221413">
    <property type="component" value="Unassembled WGS sequence"/>
</dbReference>
<accession>A0AAD6IU31</accession>
<evidence type="ECO:0000256" key="1">
    <source>
        <dbReference type="SAM" id="MobiDB-lite"/>
    </source>
</evidence>
<dbReference type="AlphaFoldDB" id="A0AAD6IU31"/>
<evidence type="ECO:0000313" key="3">
    <source>
        <dbReference type="Proteomes" id="UP001221413"/>
    </source>
</evidence>
<feature type="region of interest" description="Disordered" evidence="1">
    <location>
        <begin position="283"/>
        <end position="302"/>
    </location>
</feature>
<proteinExistence type="predicted"/>
<sequence>MATKSLKKAEDVDEPSDFQINENVEKDCMARIKRWSTPTTSIGHDKTYPGFSYRHGLNATTEDIFPITKNDVSQFRDVDWGNNRKVLRNRVSNILRYASEIEELLEDLSGENSESKTWAEEGSGPASTDHLDINNVANMNVESVAGDNIQKVKTQVHELEDGIAMMRKQSATELMQLDHERKAAIEANETSLRSTTGRLQVDLDDANRKFRLKQTKIDNPEARKSYLVFKRDHIQSKIEAFENPAQDTSQLQSKNRELISENQMLVQQIELAKRERESAVFLQSQSDIQKTTHESPRRTNDGALRDYTDEFISSNFKDMINDIESLCTGIAFNKDFLTAFLTAIDVDELGDFRMCLRNGLLHEEIFLAYLQREIWRVGIQQQRHSGGSRPMGCTLVEERIKERLEFGLMKASRFPGDLTQLEDLVAAISNSFTNLTTIIATSRETISVSLETLVDESEYDLFPIILKVDESLLLGHIPVKDIEDTAVVIPVTPILSRLTLPETTTQQNSRILVRGTALVYEIKRSHLAQKAASIEDKIKSDIGVSRVDIRRNSARASSSEVPIGDEERCLSELKSSKPPIAIAPRPVLCRKSNVPVPDTVSPTPEVSERHIGEQPLACIEPEGLSWARDTALSHVKSISIRGIGPKYPFKFIRRTRPRNLSKSGPYSVHAESFTLQVTQVLQRLSRAKLSDLDLSTEYNFATLQKLSLENISETDNIKTAMTMLSAAPNLSHITLKFNLGKASGQQSDDAMKKRFSDLCDLLNTKSELLALHLESEDYTKMTCAINLDKLQEFRLYKFTDIEKAIITVDQFCLTKLHLCIDSRKAELFKPFFERMDSGLTDLIIMVDYLNGENDHIEINDVEMGDGSVAYQFVSSLNDISTLRSLAIIERYKDKFLDFGNLPRVALKYPSLLDRLDELCIVWGPYISDLVDEIEHHYDEEKKNRTSIDNTAGNVKAKFPISQAHVEP</sequence>
<protein>
    <submittedName>
        <fullName evidence="2">Uncharacterized protein</fullName>
    </submittedName>
</protein>
<keyword evidence="3" id="KW-1185">Reference proteome</keyword>
<comment type="caution">
    <text evidence="2">The sequence shown here is derived from an EMBL/GenBank/DDBJ whole genome shotgun (WGS) entry which is preliminary data.</text>
</comment>
<organism evidence="2 3">
    <name type="scientific">Drechslerella dactyloides</name>
    <name type="common">Nematode-trapping fungus</name>
    <name type="synonym">Arthrobotrys dactyloides</name>
    <dbReference type="NCBI Taxonomy" id="74499"/>
    <lineage>
        <taxon>Eukaryota</taxon>
        <taxon>Fungi</taxon>
        <taxon>Dikarya</taxon>
        <taxon>Ascomycota</taxon>
        <taxon>Pezizomycotina</taxon>
        <taxon>Orbiliomycetes</taxon>
        <taxon>Orbiliales</taxon>
        <taxon>Orbiliaceae</taxon>
        <taxon>Drechslerella</taxon>
    </lineage>
</organism>
<evidence type="ECO:0000313" key="2">
    <source>
        <dbReference type="EMBL" id="KAJ6258695.1"/>
    </source>
</evidence>
<feature type="region of interest" description="Disordered" evidence="1">
    <location>
        <begin position="109"/>
        <end position="130"/>
    </location>
</feature>
<dbReference type="EMBL" id="JAQGDS010000008">
    <property type="protein sequence ID" value="KAJ6258695.1"/>
    <property type="molecule type" value="Genomic_DNA"/>
</dbReference>
<gene>
    <name evidence="2" type="ORF">Dda_6744</name>
</gene>
<feature type="compositionally biased region" description="Basic and acidic residues" evidence="1">
    <location>
        <begin position="290"/>
        <end position="302"/>
    </location>
</feature>
<name>A0AAD6IU31_DREDA</name>
<reference evidence="2" key="1">
    <citation type="submission" date="2023-01" db="EMBL/GenBank/DDBJ databases">
        <title>The chitinases involved in constricting ring structure development in the nematode-trapping fungus Drechslerella dactyloides.</title>
        <authorList>
            <person name="Wang R."/>
            <person name="Zhang L."/>
            <person name="Tang P."/>
            <person name="Li S."/>
            <person name="Liang L."/>
        </authorList>
    </citation>
    <scope>NUCLEOTIDE SEQUENCE</scope>
    <source>
        <strain evidence="2">YMF1.00031</strain>
    </source>
</reference>